<dbReference type="EMBL" id="JAKIXB020000005">
    <property type="protein sequence ID" value="KAL1608868.1"/>
    <property type="molecule type" value="Genomic_DNA"/>
</dbReference>
<dbReference type="SUPFAM" id="SSF141673">
    <property type="entry name" value="MOSC N-terminal domain-like"/>
    <property type="match status" value="1"/>
</dbReference>
<evidence type="ECO:0000313" key="1">
    <source>
        <dbReference type="EMBL" id="KAL1608868.1"/>
    </source>
</evidence>
<evidence type="ECO:0000313" key="2">
    <source>
        <dbReference type="Proteomes" id="UP001521222"/>
    </source>
</evidence>
<reference evidence="1 2" key="1">
    <citation type="submission" date="2024-02" db="EMBL/GenBank/DDBJ databases">
        <title>De novo assembly and annotation of 12 fungi associated with fruit tree decline syndrome in Ontario, Canada.</title>
        <authorList>
            <person name="Sulman M."/>
            <person name="Ellouze W."/>
            <person name="Ilyukhin E."/>
        </authorList>
    </citation>
    <scope>NUCLEOTIDE SEQUENCE [LARGE SCALE GENOMIC DNA]</scope>
    <source>
        <strain evidence="1 2">M97-236</strain>
    </source>
</reference>
<organism evidence="1 2">
    <name type="scientific">Nothophoma quercina</name>
    <dbReference type="NCBI Taxonomy" id="749835"/>
    <lineage>
        <taxon>Eukaryota</taxon>
        <taxon>Fungi</taxon>
        <taxon>Dikarya</taxon>
        <taxon>Ascomycota</taxon>
        <taxon>Pezizomycotina</taxon>
        <taxon>Dothideomycetes</taxon>
        <taxon>Pleosporomycetidae</taxon>
        <taxon>Pleosporales</taxon>
        <taxon>Pleosporineae</taxon>
        <taxon>Didymellaceae</taxon>
        <taxon>Nothophoma</taxon>
    </lineage>
</organism>
<dbReference type="Proteomes" id="UP001521222">
    <property type="component" value="Unassembled WGS sequence"/>
</dbReference>
<comment type="caution">
    <text evidence="1">The sequence shown here is derived from an EMBL/GenBank/DDBJ whole genome shotgun (WGS) entry which is preliminary data.</text>
</comment>
<protein>
    <submittedName>
        <fullName evidence="1">Uncharacterized protein</fullName>
    </submittedName>
</protein>
<accession>A0ABR3RX52</accession>
<proteinExistence type="predicted"/>
<keyword evidence="2" id="KW-1185">Reference proteome</keyword>
<name>A0ABR3RX52_9PLEO</name>
<gene>
    <name evidence="1" type="ORF">SLS59_002059</name>
</gene>
<sequence>MTRINLNLHGSATDTYDMGDNIATWLIKYMGSKMRLVYFGQQSRLVLSSGAADGDMAYAEHSPLVAPVRRIVPPALKRSTERSTFQDIGQYLVVTKVVIDEVSSRLAEGMEMDVT</sequence>